<evidence type="ECO:0000256" key="2">
    <source>
        <dbReference type="ARBA" id="ARBA00009074"/>
    </source>
</evidence>
<dbReference type="PANTHER" id="PTHR31113:SF2">
    <property type="entry name" value="OS04G0423200 PROTEIN"/>
    <property type="match status" value="1"/>
</dbReference>
<comment type="caution">
    <text evidence="8">The sequence shown here is derived from an EMBL/GenBank/DDBJ whole genome shotgun (WGS) entry which is preliminary data.</text>
</comment>
<evidence type="ECO:0000256" key="6">
    <source>
        <dbReference type="SAM" id="MobiDB-lite"/>
    </source>
</evidence>
<keyword evidence="4 7" id="KW-1133">Transmembrane helix</keyword>
<feature type="compositionally biased region" description="Basic and acidic residues" evidence="6">
    <location>
        <begin position="169"/>
        <end position="180"/>
    </location>
</feature>
<feature type="region of interest" description="Disordered" evidence="6">
    <location>
        <begin position="139"/>
        <end position="180"/>
    </location>
</feature>
<evidence type="ECO:0000256" key="4">
    <source>
        <dbReference type="ARBA" id="ARBA00022989"/>
    </source>
</evidence>
<evidence type="ECO:0000256" key="5">
    <source>
        <dbReference type="ARBA" id="ARBA00023136"/>
    </source>
</evidence>
<evidence type="ECO:0000313" key="9">
    <source>
        <dbReference type="Proteomes" id="UP000224567"/>
    </source>
</evidence>
<comment type="subcellular location">
    <subcellularLocation>
        <location evidence="1">Membrane</location>
    </subcellularLocation>
</comment>
<keyword evidence="9" id="KW-1185">Reference proteome</keyword>
<feature type="transmembrane region" description="Helical" evidence="7">
    <location>
        <begin position="377"/>
        <end position="403"/>
    </location>
</feature>
<evidence type="ECO:0000256" key="3">
    <source>
        <dbReference type="ARBA" id="ARBA00022692"/>
    </source>
</evidence>
<gene>
    <name evidence="8" type="ORF">CQW23_03977</name>
</gene>
<dbReference type="Pfam" id="PF05055">
    <property type="entry name" value="DUF677"/>
    <property type="match status" value="1"/>
</dbReference>
<dbReference type="OrthoDB" id="776561at2759"/>
<comment type="similarity">
    <text evidence="2">Belongs to the UPF0496 family.</text>
</comment>
<evidence type="ECO:0000256" key="1">
    <source>
        <dbReference type="ARBA" id="ARBA00004370"/>
    </source>
</evidence>
<dbReference type="GO" id="GO:0016020">
    <property type="term" value="C:membrane"/>
    <property type="evidence" value="ECO:0007669"/>
    <property type="project" value="UniProtKB-SubCell"/>
</dbReference>
<dbReference type="EMBL" id="MLFT02000002">
    <property type="protein sequence ID" value="PHT55491.1"/>
    <property type="molecule type" value="Genomic_DNA"/>
</dbReference>
<keyword evidence="3 7" id="KW-0812">Transmembrane</keyword>
<dbReference type="STRING" id="33114.A0A2G2XDR7"/>
<dbReference type="AlphaFoldDB" id="A0A2G2XDR7"/>
<organism evidence="8 9">
    <name type="scientific">Capsicum baccatum</name>
    <name type="common">Peruvian pepper</name>
    <dbReference type="NCBI Taxonomy" id="33114"/>
    <lineage>
        <taxon>Eukaryota</taxon>
        <taxon>Viridiplantae</taxon>
        <taxon>Streptophyta</taxon>
        <taxon>Embryophyta</taxon>
        <taxon>Tracheophyta</taxon>
        <taxon>Spermatophyta</taxon>
        <taxon>Magnoliopsida</taxon>
        <taxon>eudicotyledons</taxon>
        <taxon>Gunneridae</taxon>
        <taxon>Pentapetalae</taxon>
        <taxon>asterids</taxon>
        <taxon>lamiids</taxon>
        <taxon>Solanales</taxon>
        <taxon>Solanaceae</taxon>
        <taxon>Solanoideae</taxon>
        <taxon>Capsiceae</taxon>
        <taxon>Capsicum</taxon>
    </lineage>
</organism>
<name>A0A2G2XDR7_CAPBA</name>
<evidence type="ECO:0000313" key="8">
    <source>
        <dbReference type="EMBL" id="PHT55491.1"/>
    </source>
</evidence>
<dbReference type="Proteomes" id="UP000224567">
    <property type="component" value="Unassembled WGS sequence"/>
</dbReference>
<dbReference type="PANTHER" id="PTHR31113">
    <property type="entry name" value="UPF0496 PROTEIN 3-RELATED"/>
    <property type="match status" value="1"/>
</dbReference>
<dbReference type="InterPro" id="IPR007749">
    <property type="entry name" value="DUF677"/>
</dbReference>
<protein>
    <submittedName>
        <fullName evidence="8">Uncharacterized protein</fullName>
    </submittedName>
</protein>
<proteinExistence type="inferred from homology"/>
<reference evidence="9" key="2">
    <citation type="journal article" date="2017" name="J. Anim. Genet.">
        <title>Multiple reference genome sequences of hot pepper reveal the massive evolution of plant disease resistance genes by retroduplication.</title>
        <authorList>
            <person name="Kim S."/>
            <person name="Park J."/>
            <person name="Yeom S.-I."/>
            <person name="Kim Y.-M."/>
            <person name="Seo E."/>
            <person name="Kim K.-T."/>
            <person name="Kim M.-S."/>
            <person name="Lee J.M."/>
            <person name="Cheong K."/>
            <person name="Shin H.-S."/>
            <person name="Kim S.-B."/>
            <person name="Han K."/>
            <person name="Lee J."/>
            <person name="Park M."/>
            <person name="Lee H.-A."/>
            <person name="Lee H.-Y."/>
            <person name="Lee Y."/>
            <person name="Oh S."/>
            <person name="Lee J.H."/>
            <person name="Choi E."/>
            <person name="Choi E."/>
            <person name="Lee S.E."/>
            <person name="Jeon J."/>
            <person name="Kim H."/>
            <person name="Choi G."/>
            <person name="Song H."/>
            <person name="Lee J."/>
            <person name="Lee S.-C."/>
            <person name="Kwon J.-K."/>
            <person name="Lee H.-Y."/>
            <person name="Koo N."/>
            <person name="Hong Y."/>
            <person name="Kim R.W."/>
            <person name="Kang W.-H."/>
            <person name="Huh J.H."/>
            <person name="Kang B.-C."/>
            <person name="Yang T.-J."/>
            <person name="Lee Y.-H."/>
            <person name="Bennetzen J.L."/>
            <person name="Choi D."/>
        </authorList>
    </citation>
    <scope>NUCLEOTIDE SEQUENCE [LARGE SCALE GENOMIC DNA]</scope>
    <source>
        <strain evidence="9">cv. PBC81</strain>
    </source>
</reference>
<feature type="compositionally biased region" description="Acidic residues" evidence="6">
    <location>
        <begin position="152"/>
        <end position="168"/>
    </location>
</feature>
<sequence length="527" mass="60080">MMKVPINIGAIIRSTMRKARLHKRSHFIFGNLLTTILRKEDIEEETSDHKLPHNTKKVDLTKVKDAESTHGVNLTTAERHARDESFFRYLYGITRFTMMSGGRVPTATELQHLDYDYPMNEHARAMCGVGVYFEESLDDDVPTDDDCRMPDSDVEENSDDDDSNDDSDEGGKNVVRESRRSLNVNEEYQGALRTKSYGDFFMKAQDLLVNNNNNNHPLSPNSQYILFSDILLEPGQETITNILESTNIFPRKYKLKTLLSNYFNVSAKASKFCSHLLKTINQVQSDYNFVEQVLESIDDNCSSQQFGHLVLELRSYISHNNPFSDLKKQDFFTRINYEYSLILQHLSSKRKKVARKIKLIKCVNKASGVFVTTACGLVALAAVVLAAHTLAALIMGPAILTMIPLMPSKINKFTNCPRFLKCGFLTKIGAQLDVAAKGTYILNRDFDTISRLVDRLHEEIEHNKAMIKLCLDRSEDSISLQVLKEMKKRNVGFRKQGEELEEHVYLCLLTINRARDLVIKEIDKSRG</sequence>
<keyword evidence="5 7" id="KW-0472">Membrane</keyword>
<accession>A0A2G2XDR7</accession>
<reference evidence="8 9" key="1">
    <citation type="journal article" date="2017" name="Genome Biol.">
        <title>New reference genome sequences of hot pepper reveal the massive evolution of plant disease-resistance genes by retroduplication.</title>
        <authorList>
            <person name="Kim S."/>
            <person name="Park J."/>
            <person name="Yeom S.I."/>
            <person name="Kim Y.M."/>
            <person name="Seo E."/>
            <person name="Kim K.T."/>
            <person name="Kim M.S."/>
            <person name="Lee J.M."/>
            <person name="Cheong K."/>
            <person name="Shin H.S."/>
            <person name="Kim S.B."/>
            <person name="Han K."/>
            <person name="Lee J."/>
            <person name="Park M."/>
            <person name="Lee H.A."/>
            <person name="Lee H.Y."/>
            <person name="Lee Y."/>
            <person name="Oh S."/>
            <person name="Lee J.H."/>
            <person name="Choi E."/>
            <person name="Choi E."/>
            <person name="Lee S.E."/>
            <person name="Jeon J."/>
            <person name="Kim H."/>
            <person name="Choi G."/>
            <person name="Song H."/>
            <person name="Lee J."/>
            <person name="Lee S.C."/>
            <person name="Kwon J.K."/>
            <person name="Lee H.Y."/>
            <person name="Koo N."/>
            <person name="Hong Y."/>
            <person name="Kim R.W."/>
            <person name="Kang W.H."/>
            <person name="Huh J.H."/>
            <person name="Kang B.C."/>
            <person name="Yang T.J."/>
            <person name="Lee Y.H."/>
            <person name="Bennetzen J.L."/>
            <person name="Choi D."/>
        </authorList>
    </citation>
    <scope>NUCLEOTIDE SEQUENCE [LARGE SCALE GENOMIC DNA]</scope>
    <source>
        <strain evidence="9">cv. PBC81</strain>
        <tissue evidence="8">Leaf</tissue>
    </source>
</reference>
<evidence type="ECO:0000256" key="7">
    <source>
        <dbReference type="SAM" id="Phobius"/>
    </source>
</evidence>